<feature type="region of interest" description="Disordered" evidence="1">
    <location>
        <begin position="59"/>
        <end position="94"/>
    </location>
</feature>
<dbReference type="OMA" id="WSWHPLK"/>
<dbReference type="Proteomes" id="UP000316621">
    <property type="component" value="Chromosome 1"/>
</dbReference>
<accession>A0A4Y7I4T5</accession>
<reference evidence="2 3" key="1">
    <citation type="journal article" date="2018" name="Science">
        <title>The opium poppy genome and morphinan production.</title>
        <authorList>
            <person name="Guo L."/>
            <person name="Winzer T."/>
            <person name="Yang X."/>
            <person name="Li Y."/>
            <person name="Ning Z."/>
            <person name="He Z."/>
            <person name="Teodor R."/>
            <person name="Lu Y."/>
            <person name="Bowser T.A."/>
            <person name="Graham I.A."/>
            <person name="Ye K."/>
        </authorList>
    </citation>
    <scope>NUCLEOTIDE SEQUENCE [LARGE SCALE GENOMIC DNA]</scope>
    <source>
        <strain evidence="3">cv. HN1</strain>
        <tissue evidence="2">Leaves</tissue>
    </source>
</reference>
<dbReference type="Pfam" id="PF14299">
    <property type="entry name" value="PP2"/>
    <property type="match status" value="1"/>
</dbReference>
<organism evidence="2 3">
    <name type="scientific">Papaver somniferum</name>
    <name type="common">Opium poppy</name>
    <dbReference type="NCBI Taxonomy" id="3469"/>
    <lineage>
        <taxon>Eukaryota</taxon>
        <taxon>Viridiplantae</taxon>
        <taxon>Streptophyta</taxon>
        <taxon>Embryophyta</taxon>
        <taxon>Tracheophyta</taxon>
        <taxon>Spermatophyta</taxon>
        <taxon>Magnoliopsida</taxon>
        <taxon>Ranunculales</taxon>
        <taxon>Papaveraceae</taxon>
        <taxon>Papaveroideae</taxon>
        <taxon>Papaver</taxon>
    </lineage>
</organism>
<evidence type="ECO:0000256" key="1">
    <source>
        <dbReference type="SAM" id="MobiDB-lite"/>
    </source>
</evidence>
<name>A0A4Y7I4T5_PAPSO</name>
<evidence type="ECO:0000313" key="3">
    <source>
        <dbReference type="Proteomes" id="UP000316621"/>
    </source>
</evidence>
<dbReference type="AlphaFoldDB" id="A0A4Y7I4T5"/>
<protein>
    <submittedName>
        <fullName evidence="2">Uncharacterized protein</fullName>
    </submittedName>
</protein>
<proteinExistence type="predicted"/>
<keyword evidence="3" id="KW-1185">Reference proteome</keyword>
<dbReference type="InterPro" id="IPR025886">
    <property type="entry name" value="PP2-like"/>
</dbReference>
<evidence type="ECO:0000313" key="2">
    <source>
        <dbReference type="EMBL" id="RZC43774.1"/>
    </source>
</evidence>
<dbReference type="PANTHER" id="PTHR48478">
    <property type="entry name" value="LECTIN-LIKE"/>
    <property type="match status" value="1"/>
</dbReference>
<dbReference type="GO" id="GO:0030246">
    <property type="term" value="F:carbohydrate binding"/>
    <property type="evidence" value="ECO:0007669"/>
    <property type="project" value="InterPro"/>
</dbReference>
<dbReference type="Gramene" id="RZC43774">
    <property type="protein sequence ID" value="RZC43774"/>
    <property type="gene ID" value="C5167_036715"/>
</dbReference>
<dbReference type="PANTHER" id="PTHR48478:SF1">
    <property type="entry name" value="LECTIN-LIKE"/>
    <property type="match status" value="1"/>
</dbReference>
<sequence>MGASVSVPNDDPHYPANSNQATEIKEVSSEVVKDNLASDNSKITMKKINSKTEIPAAIIKEDSQTAKPVPLSGNRSAKTVGPDNKNSKNNDKLAPPLPHKYNCIIQEADTNINQSELHSHLSSGILLNQKKQATVQKYWIDDSGCNCFMLFPRSLAITWAEDKRYWHWPSVKESSTSDEMAIEVAELLNVCWLEANGKLDISKLTPGVKYDILFVVMLKNSAYGWEAPVNLRLVHPDGKIQQREENLQVKPKSQWIELHVGEFPTPPQPDDKQEKEIQFSLFEYEDGKWKRGLVIKGVILRPKK</sequence>
<feature type="region of interest" description="Disordered" evidence="1">
    <location>
        <begin position="1"/>
        <end position="27"/>
    </location>
</feature>
<dbReference type="InterPro" id="IPR052147">
    <property type="entry name" value="PP2-like/Lectin"/>
</dbReference>
<gene>
    <name evidence="2" type="ORF">C5167_036715</name>
</gene>
<dbReference type="EMBL" id="CM010715">
    <property type="protein sequence ID" value="RZC43774.1"/>
    <property type="molecule type" value="Genomic_DNA"/>
</dbReference>